<dbReference type="AlphaFoldDB" id="A0A634Z3T5"/>
<accession>A0A634Z3T5</accession>
<reference evidence="2" key="1">
    <citation type="submission" date="2018-07" db="EMBL/GenBank/DDBJ databases">
        <authorList>
            <person name="Ashton P.M."/>
            <person name="Dallman T."/>
            <person name="Nair S."/>
            <person name="De Pinna E."/>
            <person name="Peters T."/>
            <person name="Grant K."/>
        </authorList>
    </citation>
    <scope>NUCLEOTIDE SEQUENCE</scope>
    <source>
        <strain evidence="2">358409</strain>
    </source>
</reference>
<organism evidence="2">
    <name type="scientific">Salmonella enterica subsp. enterica serovar Braenderup</name>
    <dbReference type="NCBI Taxonomy" id="149391"/>
    <lineage>
        <taxon>Bacteria</taxon>
        <taxon>Pseudomonadati</taxon>
        <taxon>Pseudomonadota</taxon>
        <taxon>Gammaproteobacteria</taxon>
        <taxon>Enterobacterales</taxon>
        <taxon>Enterobacteriaceae</taxon>
        <taxon>Salmonella</taxon>
    </lineage>
</organism>
<keyword evidence="1" id="KW-0812">Transmembrane</keyword>
<comment type="caution">
    <text evidence="2">The sequence shown here is derived from an EMBL/GenBank/DDBJ whole genome shotgun (WGS) entry which is preliminary data.</text>
</comment>
<evidence type="ECO:0000313" key="2">
    <source>
        <dbReference type="EMBL" id="EDH6431705.1"/>
    </source>
</evidence>
<sequence>MKKYINILSANVNYLLATLFVFMVILTFNIYDYGHVNVSVLMKECGLCIVNFALLYVIFELPRKALK</sequence>
<dbReference type="EMBL" id="AAMIHV010000063">
    <property type="protein sequence ID" value="EDH6431705.1"/>
    <property type="molecule type" value="Genomic_DNA"/>
</dbReference>
<keyword evidence="1" id="KW-1133">Transmembrane helix</keyword>
<evidence type="ECO:0000256" key="1">
    <source>
        <dbReference type="SAM" id="Phobius"/>
    </source>
</evidence>
<feature type="transmembrane region" description="Helical" evidence="1">
    <location>
        <begin position="12"/>
        <end position="31"/>
    </location>
</feature>
<keyword evidence="1" id="KW-0472">Membrane</keyword>
<name>A0A634Z3T5_SALET</name>
<proteinExistence type="predicted"/>
<feature type="transmembrane region" description="Helical" evidence="1">
    <location>
        <begin position="37"/>
        <end position="59"/>
    </location>
</feature>
<protein>
    <submittedName>
        <fullName evidence="2">Uncharacterized protein</fullName>
    </submittedName>
</protein>
<gene>
    <name evidence="2" type="ORF">CB395_23250</name>
</gene>